<protein>
    <submittedName>
        <fullName evidence="4">Uncharacterized protein</fullName>
    </submittedName>
</protein>
<dbReference type="NCBIfam" id="TIGR01557">
    <property type="entry name" value="myb_SHAQKYF"/>
    <property type="match status" value="1"/>
</dbReference>
<dbReference type="InterPro" id="IPR009057">
    <property type="entry name" value="Homeodomain-like_sf"/>
</dbReference>
<dbReference type="Gene3D" id="1.10.10.60">
    <property type="entry name" value="Homeodomain-like"/>
    <property type="match status" value="1"/>
</dbReference>
<comment type="caution">
    <text evidence="4">The sequence shown here is derived from an EMBL/GenBank/DDBJ whole genome shotgun (WGS) entry which is preliminary data.</text>
</comment>
<dbReference type="Proteomes" id="UP000245207">
    <property type="component" value="Unassembled WGS sequence"/>
</dbReference>
<dbReference type="PANTHER" id="PTHR31499">
    <property type="entry name" value="MYB FAMILY TRANSCRIPTION FACTOR PHL11"/>
    <property type="match status" value="1"/>
</dbReference>
<sequence length="96" mass="11234">MTQIYRKPIVFGEALTIFLLKCVKEKACEFVRILIYLGVTINIFRDDYWFTIKKVATILEITDLTPLPWATAKGVLRVMGVQRLTIYHVKSHLQKY</sequence>
<evidence type="ECO:0000256" key="1">
    <source>
        <dbReference type="ARBA" id="ARBA00023015"/>
    </source>
</evidence>
<dbReference type="GO" id="GO:0003677">
    <property type="term" value="F:DNA binding"/>
    <property type="evidence" value="ECO:0007669"/>
    <property type="project" value="InterPro"/>
</dbReference>
<keyword evidence="2" id="KW-0804">Transcription</keyword>
<dbReference type="AlphaFoldDB" id="A0A2U1MW70"/>
<evidence type="ECO:0000313" key="4">
    <source>
        <dbReference type="EMBL" id="PWA65480.1"/>
    </source>
</evidence>
<dbReference type="PANTHER" id="PTHR31499:SF79">
    <property type="entry name" value="HTH MYB-TYPE DOMAIN-CONTAINING PROTEIN"/>
    <property type="match status" value="1"/>
</dbReference>
<dbReference type="OrthoDB" id="1750318at2759"/>
<evidence type="ECO:0000256" key="2">
    <source>
        <dbReference type="ARBA" id="ARBA00023163"/>
    </source>
</evidence>
<dbReference type="GO" id="GO:0003700">
    <property type="term" value="F:DNA-binding transcription factor activity"/>
    <property type="evidence" value="ECO:0007669"/>
    <property type="project" value="InterPro"/>
</dbReference>
<dbReference type="EMBL" id="PKPP01004214">
    <property type="protein sequence ID" value="PWA65480.1"/>
    <property type="molecule type" value="Genomic_DNA"/>
</dbReference>
<dbReference type="InterPro" id="IPR046955">
    <property type="entry name" value="PHR1-like"/>
</dbReference>
<dbReference type="SUPFAM" id="SSF46689">
    <property type="entry name" value="Homeodomain-like"/>
    <property type="match status" value="1"/>
</dbReference>
<keyword evidence="3" id="KW-0539">Nucleus</keyword>
<dbReference type="InterPro" id="IPR006447">
    <property type="entry name" value="Myb_dom_plants"/>
</dbReference>
<name>A0A2U1MW70_ARTAN</name>
<keyword evidence="5" id="KW-1185">Reference proteome</keyword>
<organism evidence="4 5">
    <name type="scientific">Artemisia annua</name>
    <name type="common">Sweet wormwood</name>
    <dbReference type="NCBI Taxonomy" id="35608"/>
    <lineage>
        <taxon>Eukaryota</taxon>
        <taxon>Viridiplantae</taxon>
        <taxon>Streptophyta</taxon>
        <taxon>Embryophyta</taxon>
        <taxon>Tracheophyta</taxon>
        <taxon>Spermatophyta</taxon>
        <taxon>Magnoliopsida</taxon>
        <taxon>eudicotyledons</taxon>
        <taxon>Gunneridae</taxon>
        <taxon>Pentapetalae</taxon>
        <taxon>asterids</taxon>
        <taxon>campanulids</taxon>
        <taxon>Asterales</taxon>
        <taxon>Asteraceae</taxon>
        <taxon>Asteroideae</taxon>
        <taxon>Anthemideae</taxon>
        <taxon>Artemisiinae</taxon>
        <taxon>Artemisia</taxon>
    </lineage>
</organism>
<gene>
    <name evidence="4" type="ORF">CTI12_AA337640</name>
</gene>
<accession>A0A2U1MW70</accession>
<keyword evidence="1" id="KW-0805">Transcription regulation</keyword>
<dbReference type="STRING" id="35608.A0A2U1MW70"/>
<proteinExistence type="predicted"/>
<reference evidence="4 5" key="1">
    <citation type="journal article" date="2018" name="Mol. Plant">
        <title>The genome of Artemisia annua provides insight into the evolution of Asteraceae family and artemisinin biosynthesis.</title>
        <authorList>
            <person name="Shen Q."/>
            <person name="Zhang L."/>
            <person name="Liao Z."/>
            <person name="Wang S."/>
            <person name="Yan T."/>
            <person name="Shi P."/>
            <person name="Liu M."/>
            <person name="Fu X."/>
            <person name="Pan Q."/>
            <person name="Wang Y."/>
            <person name="Lv Z."/>
            <person name="Lu X."/>
            <person name="Zhang F."/>
            <person name="Jiang W."/>
            <person name="Ma Y."/>
            <person name="Chen M."/>
            <person name="Hao X."/>
            <person name="Li L."/>
            <person name="Tang Y."/>
            <person name="Lv G."/>
            <person name="Zhou Y."/>
            <person name="Sun X."/>
            <person name="Brodelius P.E."/>
            <person name="Rose J.K.C."/>
            <person name="Tang K."/>
        </authorList>
    </citation>
    <scope>NUCLEOTIDE SEQUENCE [LARGE SCALE GENOMIC DNA]</scope>
    <source>
        <strain evidence="5">cv. Huhao1</strain>
        <tissue evidence="4">Leaf</tissue>
    </source>
</reference>
<evidence type="ECO:0000313" key="5">
    <source>
        <dbReference type="Proteomes" id="UP000245207"/>
    </source>
</evidence>
<evidence type="ECO:0000256" key="3">
    <source>
        <dbReference type="ARBA" id="ARBA00023242"/>
    </source>
</evidence>